<feature type="transmembrane region" description="Helical" evidence="5">
    <location>
        <begin position="21"/>
        <end position="39"/>
    </location>
</feature>
<evidence type="ECO:0000256" key="3">
    <source>
        <dbReference type="ARBA" id="ARBA00022989"/>
    </source>
</evidence>
<feature type="transmembrane region" description="Helical" evidence="5">
    <location>
        <begin position="227"/>
        <end position="245"/>
    </location>
</feature>
<gene>
    <name evidence="7" type="ORF">FOE67_16540</name>
</gene>
<keyword evidence="5" id="KW-1003">Cell membrane</keyword>
<dbReference type="RefSeq" id="WP_182665103.1">
    <property type="nucleotide sequence ID" value="NZ_VKHS01000421.1"/>
</dbReference>
<evidence type="ECO:0000256" key="1">
    <source>
        <dbReference type="ARBA" id="ARBA00004141"/>
    </source>
</evidence>
<comment type="caution">
    <text evidence="7">The sequence shown here is derived from an EMBL/GenBank/DDBJ whole genome shotgun (WGS) entry which is preliminary data.</text>
</comment>
<keyword evidence="4 5" id="KW-0472">Membrane</keyword>
<dbReference type="EMBL" id="VKHS01000421">
    <property type="protein sequence ID" value="MBB0231079.1"/>
    <property type="molecule type" value="Genomic_DNA"/>
</dbReference>
<keyword evidence="5" id="KW-0813">Transport</keyword>
<evidence type="ECO:0000313" key="8">
    <source>
        <dbReference type="Proteomes" id="UP000530234"/>
    </source>
</evidence>
<reference evidence="8" key="1">
    <citation type="submission" date="2019-10" db="EMBL/GenBank/DDBJ databases">
        <title>Streptomyces sp. nov., a novel actinobacterium isolated from alkaline environment.</title>
        <authorList>
            <person name="Golinska P."/>
        </authorList>
    </citation>
    <scope>NUCLEOTIDE SEQUENCE [LARGE SCALE GENOMIC DNA]</scope>
    <source>
        <strain evidence="8">DSM 42108</strain>
    </source>
</reference>
<dbReference type="InterPro" id="IPR047817">
    <property type="entry name" value="ABC2_TM_bact-type"/>
</dbReference>
<dbReference type="GO" id="GO:0005886">
    <property type="term" value="C:plasma membrane"/>
    <property type="evidence" value="ECO:0007669"/>
    <property type="project" value="UniProtKB-SubCell"/>
</dbReference>
<sequence length="248" mass="25456">MAASPTRTVLRTEVRLFLREPAALFWIVLFPALLVGGLGQVPGYRDPEEGVDGVPVIALYVPVAILLAMLLAAVSTMPVALAGYREQLILKRIATTPARPRDLLIAQYAINGGAAVAGGALAMLVVRIGYGTGLPGNAAAHLLALLLALAATLAIGGLISAVVPTARLATTVGAILLFPLMFTAGVWLPVSAMPDLLGDIVSLTPLGAAALALDAAGAGGWPALRDVAVLLAWTLGTGAIAARYFRWN</sequence>
<dbReference type="PROSITE" id="PS51012">
    <property type="entry name" value="ABC_TM2"/>
    <property type="match status" value="1"/>
</dbReference>
<feature type="domain" description="ABC transmembrane type-2" evidence="6">
    <location>
        <begin position="22"/>
        <end position="248"/>
    </location>
</feature>
<protein>
    <recommendedName>
        <fullName evidence="5">Transport permease protein</fullName>
    </recommendedName>
</protein>
<dbReference type="PANTHER" id="PTHR43027">
    <property type="entry name" value="DOXORUBICIN RESISTANCE ABC TRANSPORTER PERMEASE PROTEIN DRRC-RELATED"/>
    <property type="match status" value="1"/>
</dbReference>
<evidence type="ECO:0000256" key="4">
    <source>
        <dbReference type="ARBA" id="ARBA00023136"/>
    </source>
</evidence>
<keyword evidence="3 5" id="KW-1133">Transmembrane helix</keyword>
<dbReference type="AlphaFoldDB" id="A0A7W3T523"/>
<keyword evidence="2 5" id="KW-0812">Transmembrane</keyword>
<evidence type="ECO:0000259" key="6">
    <source>
        <dbReference type="PROSITE" id="PS51012"/>
    </source>
</evidence>
<comment type="similarity">
    <text evidence="5">Belongs to the ABC-2 integral membrane protein family.</text>
</comment>
<feature type="transmembrane region" description="Helical" evidence="5">
    <location>
        <begin position="168"/>
        <end position="190"/>
    </location>
</feature>
<dbReference type="Proteomes" id="UP000530234">
    <property type="component" value="Unassembled WGS sequence"/>
</dbReference>
<feature type="transmembrane region" description="Helical" evidence="5">
    <location>
        <begin position="138"/>
        <end position="161"/>
    </location>
</feature>
<name>A0A7W3T523_9ACTN</name>
<evidence type="ECO:0000313" key="7">
    <source>
        <dbReference type="EMBL" id="MBB0231079.1"/>
    </source>
</evidence>
<evidence type="ECO:0000256" key="2">
    <source>
        <dbReference type="ARBA" id="ARBA00022692"/>
    </source>
</evidence>
<comment type="subcellular location">
    <subcellularLocation>
        <location evidence="5">Cell membrane</location>
        <topology evidence="5">Multi-pass membrane protein</topology>
    </subcellularLocation>
    <subcellularLocation>
        <location evidence="1">Membrane</location>
        <topology evidence="1">Multi-pass membrane protein</topology>
    </subcellularLocation>
</comment>
<organism evidence="7 8">
    <name type="scientific">Streptomyces calidiresistens</name>
    <dbReference type="NCBI Taxonomy" id="1485586"/>
    <lineage>
        <taxon>Bacteria</taxon>
        <taxon>Bacillati</taxon>
        <taxon>Actinomycetota</taxon>
        <taxon>Actinomycetes</taxon>
        <taxon>Kitasatosporales</taxon>
        <taxon>Streptomycetaceae</taxon>
        <taxon>Streptomyces</taxon>
    </lineage>
</organism>
<dbReference type="GO" id="GO:0140359">
    <property type="term" value="F:ABC-type transporter activity"/>
    <property type="evidence" value="ECO:0007669"/>
    <property type="project" value="InterPro"/>
</dbReference>
<accession>A0A7W3T523</accession>
<feature type="transmembrane region" description="Helical" evidence="5">
    <location>
        <begin position="59"/>
        <end position="84"/>
    </location>
</feature>
<dbReference type="InterPro" id="IPR052902">
    <property type="entry name" value="ABC-2_transporter"/>
</dbReference>
<dbReference type="Pfam" id="PF01061">
    <property type="entry name" value="ABC2_membrane"/>
    <property type="match status" value="1"/>
</dbReference>
<evidence type="ECO:0000256" key="5">
    <source>
        <dbReference type="RuleBase" id="RU361157"/>
    </source>
</evidence>
<keyword evidence="8" id="KW-1185">Reference proteome</keyword>
<dbReference type="InterPro" id="IPR013525">
    <property type="entry name" value="ABC2_TM"/>
</dbReference>
<proteinExistence type="inferred from homology"/>
<dbReference type="PANTHER" id="PTHR43027:SF2">
    <property type="entry name" value="TRANSPORT PERMEASE PROTEIN"/>
    <property type="match status" value="1"/>
</dbReference>
<feature type="transmembrane region" description="Helical" evidence="5">
    <location>
        <begin position="105"/>
        <end position="126"/>
    </location>
</feature>